<reference evidence="1 2" key="1">
    <citation type="journal article" date="2016" name="Nat. Commun.">
        <title>Thousands of microbial genomes shed light on interconnected biogeochemical processes in an aquifer system.</title>
        <authorList>
            <person name="Anantharaman K."/>
            <person name="Brown C.T."/>
            <person name="Hug L.A."/>
            <person name="Sharon I."/>
            <person name="Castelle C.J."/>
            <person name="Probst A.J."/>
            <person name="Thomas B.C."/>
            <person name="Singh A."/>
            <person name="Wilkins M.J."/>
            <person name="Karaoz U."/>
            <person name="Brodie E.L."/>
            <person name="Williams K.H."/>
            <person name="Hubbard S.S."/>
            <person name="Banfield J.F."/>
        </authorList>
    </citation>
    <scope>NUCLEOTIDE SEQUENCE [LARGE SCALE GENOMIC DNA]</scope>
</reference>
<accession>A0A1F5EKI3</accession>
<dbReference type="Proteomes" id="UP000176451">
    <property type="component" value="Unassembled WGS sequence"/>
</dbReference>
<dbReference type="AlphaFoldDB" id="A0A1F5EKI3"/>
<proteinExistence type="predicted"/>
<dbReference type="EMBL" id="MEZV01000003">
    <property type="protein sequence ID" value="OGD67918.1"/>
    <property type="molecule type" value="Genomic_DNA"/>
</dbReference>
<protein>
    <submittedName>
        <fullName evidence="1">Uncharacterized protein</fullName>
    </submittedName>
</protein>
<evidence type="ECO:0000313" key="2">
    <source>
        <dbReference type="Proteomes" id="UP000176451"/>
    </source>
</evidence>
<name>A0A1F5EKI3_9BACT</name>
<comment type="caution">
    <text evidence="1">The sequence shown here is derived from an EMBL/GenBank/DDBJ whole genome shotgun (WGS) entry which is preliminary data.</text>
</comment>
<gene>
    <name evidence="1" type="ORF">A3F08_03475</name>
</gene>
<evidence type="ECO:0000313" key="1">
    <source>
        <dbReference type="EMBL" id="OGD67918.1"/>
    </source>
</evidence>
<sequence length="186" mass="20312">MAREVNISGDIYSGGDIGSYVSVEPKSVIAATGTVNSSGDLSWQIPNSYQYALITLMKSKMDKNVTRLKNENAKILTSGDVKYGFFNLDPILETPLDTRSANTPEGQVWWLKSGTLTIGPGGLSDNYTKFYGKGTIIVDGDVNIINSIKYNDEKTSLGIIANNIYIRSDVKELHGAFYAKGEIKVE</sequence>
<organism evidence="1 2">
    <name type="scientific">Candidatus Berkelbacteria bacterium RIFCSPHIGHO2_12_FULL_36_9</name>
    <dbReference type="NCBI Taxonomy" id="1797469"/>
    <lineage>
        <taxon>Bacteria</taxon>
        <taxon>Candidatus Berkelbacteria</taxon>
    </lineage>
</organism>